<name>A0ABQ9GVC7_9NEOP</name>
<sequence length="278" mass="32229">MNNSVFGKTMENIRNRVDIRLSTNPKQMDKLVTKPNFKDRTIFTNSLVAVHIIKTKLCFNKPICVGMCILDLSKVLMYDFHNNIMKPKYGKKIELCYQDTDSYIYYIKTSDLYSDMKEMVDNFDTSDYKKDNPYGIPLVNKKIIGKMKDKCNGKIMETLPIVCIWRKIYLVSPPNILLTKRYLKRDKKYFCPSTKDFWNQPRMDHERPLRTAEKYRALPMQAKAASRRSSLFDSEHAWAPRWDLPGAETGNQPVMGGTCVDCEKHDSSSLCSRSCGVP</sequence>
<organism evidence="1 2">
    <name type="scientific">Dryococelus australis</name>
    <dbReference type="NCBI Taxonomy" id="614101"/>
    <lineage>
        <taxon>Eukaryota</taxon>
        <taxon>Metazoa</taxon>
        <taxon>Ecdysozoa</taxon>
        <taxon>Arthropoda</taxon>
        <taxon>Hexapoda</taxon>
        <taxon>Insecta</taxon>
        <taxon>Pterygota</taxon>
        <taxon>Neoptera</taxon>
        <taxon>Polyneoptera</taxon>
        <taxon>Phasmatodea</taxon>
        <taxon>Verophasmatodea</taxon>
        <taxon>Anareolatae</taxon>
        <taxon>Phasmatidae</taxon>
        <taxon>Eurycanthinae</taxon>
        <taxon>Dryococelus</taxon>
    </lineage>
</organism>
<dbReference type="Proteomes" id="UP001159363">
    <property type="component" value="Chromosome 8"/>
</dbReference>
<accession>A0ABQ9GVC7</accession>
<reference evidence="1 2" key="1">
    <citation type="submission" date="2023-02" db="EMBL/GenBank/DDBJ databases">
        <title>LHISI_Scaffold_Assembly.</title>
        <authorList>
            <person name="Stuart O.P."/>
            <person name="Cleave R."/>
            <person name="Magrath M.J.L."/>
            <person name="Mikheyev A.S."/>
        </authorList>
    </citation>
    <scope>NUCLEOTIDE SEQUENCE [LARGE SCALE GENOMIC DNA]</scope>
    <source>
        <strain evidence="1">Daus_M_001</strain>
        <tissue evidence="1">Leg muscle</tissue>
    </source>
</reference>
<evidence type="ECO:0000313" key="1">
    <source>
        <dbReference type="EMBL" id="KAJ8875972.1"/>
    </source>
</evidence>
<dbReference type="PANTHER" id="PTHR31511">
    <property type="entry name" value="PROTEIN CBG23764"/>
    <property type="match status" value="1"/>
</dbReference>
<dbReference type="PANTHER" id="PTHR31511:SF12">
    <property type="entry name" value="RHO TERMINATION FACTOR N-TERMINAL DOMAIN-CONTAINING PROTEIN"/>
    <property type="match status" value="1"/>
</dbReference>
<dbReference type="EMBL" id="JARBHB010000009">
    <property type="protein sequence ID" value="KAJ8875972.1"/>
    <property type="molecule type" value="Genomic_DNA"/>
</dbReference>
<evidence type="ECO:0000313" key="2">
    <source>
        <dbReference type="Proteomes" id="UP001159363"/>
    </source>
</evidence>
<proteinExistence type="predicted"/>
<keyword evidence="2" id="KW-1185">Reference proteome</keyword>
<gene>
    <name evidence="1" type="ORF">PR048_023880</name>
</gene>
<dbReference type="SUPFAM" id="SSF56672">
    <property type="entry name" value="DNA/RNA polymerases"/>
    <property type="match status" value="1"/>
</dbReference>
<comment type="caution">
    <text evidence="1">The sequence shown here is derived from an EMBL/GenBank/DDBJ whole genome shotgun (WGS) entry which is preliminary data.</text>
</comment>
<dbReference type="InterPro" id="IPR043502">
    <property type="entry name" value="DNA/RNA_pol_sf"/>
</dbReference>
<protein>
    <submittedName>
        <fullName evidence="1">Uncharacterized protein</fullName>
    </submittedName>
</protein>